<reference evidence="4 5" key="1">
    <citation type="submission" date="2018-05" db="EMBL/GenBank/DDBJ databases">
        <title>Freshwater and sediment microbial communities from various areas in North America, analyzing microbe dynamics in response to fracking.</title>
        <authorList>
            <person name="Lamendella R."/>
        </authorList>
    </citation>
    <scope>NUCLEOTIDE SEQUENCE [LARGE SCALE GENOMIC DNA]</scope>
    <source>
        <strain evidence="4 5">125B1</strain>
    </source>
</reference>
<evidence type="ECO:0000256" key="2">
    <source>
        <dbReference type="SAM" id="SignalP"/>
    </source>
</evidence>
<keyword evidence="2" id="KW-0732">Signal</keyword>
<evidence type="ECO:0000313" key="4">
    <source>
        <dbReference type="EMBL" id="PWW13065.1"/>
    </source>
</evidence>
<comment type="caution">
    <text evidence="4">The sequence shown here is derived from an EMBL/GenBank/DDBJ whole genome shotgun (WGS) entry which is preliminary data.</text>
</comment>
<name>A0A317QBG1_9GAMM</name>
<dbReference type="Pfam" id="PF20419">
    <property type="entry name" value="DUF6701"/>
    <property type="match status" value="1"/>
</dbReference>
<dbReference type="InterPro" id="IPR046524">
    <property type="entry name" value="DUF6701"/>
</dbReference>
<protein>
    <submittedName>
        <fullName evidence="4">Putative acyltransferase (DUF342 family)</fullName>
    </submittedName>
</protein>
<dbReference type="GO" id="GO:0016746">
    <property type="term" value="F:acyltransferase activity"/>
    <property type="evidence" value="ECO:0007669"/>
    <property type="project" value="UniProtKB-KW"/>
</dbReference>
<dbReference type="OrthoDB" id="9790247at2"/>
<evidence type="ECO:0000313" key="5">
    <source>
        <dbReference type="Proteomes" id="UP000246964"/>
    </source>
</evidence>
<gene>
    <name evidence="4" type="ORF">DET45_10796</name>
</gene>
<organism evidence="4 5">
    <name type="scientific">Pseudidiomarina maritima</name>
    <dbReference type="NCBI Taxonomy" id="519453"/>
    <lineage>
        <taxon>Bacteria</taxon>
        <taxon>Pseudomonadati</taxon>
        <taxon>Pseudomonadota</taxon>
        <taxon>Gammaproteobacteria</taxon>
        <taxon>Alteromonadales</taxon>
        <taxon>Idiomarinaceae</taxon>
        <taxon>Pseudidiomarina</taxon>
    </lineage>
</organism>
<sequence length="1386" mass="141842">MRHFNSLALLLIALASGLASVSAAAATYNLKQSLPEGCSQQGNDPVFCSNGLNLSSDDIIDASQVLVINVTGDVNLQNAQINVGSNAGVTINATGNITTGSGFAMQGSLNADGNVSFGSGNQLVGNVSASQITTNSGTFDGSMEANQITLGYNTTVTGNLIGGTVSTNDLVTIGGSVSGTQLAIGGVNVINGNVMGTTITTAQNVTIGGSVSGTAVTLGSQNSVTGPVTGSLSVSLLPSGSQYGNNIISNGPVFIGSGNQVNGNISGTDITTDSPVNLTGNITATGIFDLASGSKVTGNVNAGSVRIRASNSDITGDVSSAGDILIESGSGITGSAVSGDTIKMLAANAYITENATATNEIIMNTGATIGGDATAPTILNNSENPDPVGGDEFCDDSSSSHDANHAFACTAAPPDPGPGPGPSPGDQCELFNDLADYGIVGSNGFDAGNNSEINNNNIVGEGNTPTPVGQVDTINLDFPPLNPAVFPSFSSPGTFLENETNTPPGTYGTIFTDKKNGLSSTSGGGTYYIDTISFSTNNNTLELGPGDYFVKNMILGNNSSINISPAGLVRIYVLNGITGGNDISFNTNGSVGNLVVYLYEGADFTVGNYCNGGNNCPEFTFNGLIYSPYATTDITFGNNTNFQGGALTPGNIKFGNNTVITYTPEVQAAVVDAAGCAPVDAEVHHYRLLHTTETVACYAAAVQVQACADATCSATFDDPVGITVTAALANSSWQGGDISSSSGTSANLNFSNGSGLAGLRNSSGGTAALTLSNATPTAVEATECYDLSGTTATSCEVTFNLAGLVIVGAAPDVPLATQIAGDDFNSVLRAVRTNTTTGACEARLEGAQTVNLGMECLNPGACQAGQSYTINGTTIGLNNAGNVTNYAPLNVTFDANGNAPLVANNYSDVGLLRLHAELTLPEAPSPTEPGLNDPATTLTGISINDFVVKPHTLVAAALTDTGTLLNASGAAPQPLFKSAGEPFNMVVQAQNSNGAVTPNFGLESPQTTVAAGFASMVFPNPAAPGSDASKLISGTFTLDTNNDGTFISSNSRWLEAGTFNAQAAAINYLGTGDALVRPEVAVGRFAPAEYLIDASVSMADNACLAGGFTYMSEPSINVTYRVQALNTLDGVTANYDTALYQQASAATAELSVQSANTSPADSTSDAFEQRLNITTNNTWNNGVLEVNDSAVAFLRHPTVGLIDGPFASLRLGLQVADDGLDVTPWANSQPLITTQVGDAAAIPGVLNLRYGHTVLDDIFGPEGEDLDIVLQNQYFNGSQFVLNSEDSCFVYDAANLSIVADPANLNASPGGASTGTLINGEVPPGTWWWQDPGAVGEFIFEYDTQPWLEFDWSNDASLPLDDPTATAGFGQYRGNDRIIFWLERRN</sequence>
<keyword evidence="4" id="KW-0808">Transferase</keyword>
<dbReference type="EMBL" id="QGTT01000007">
    <property type="protein sequence ID" value="PWW13065.1"/>
    <property type="molecule type" value="Genomic_DNA"/>
</dbReference>
<evidence type="ECO:0000259" key="3">
    <source>
        <dbReference type="Pfam" id="PF20419"/>
    </source>
</evidence>
<feature type="region of interest" description="Disordered" evidence="1">
    <location>
        <begin position="406"/>
        <end position="426"/>
    </location>
</feature>
<feature type="signal peptide" evidence="2">
    <location>
        <begin position="1"/>
        <end position="25"/>
    </location>
</feature>
<keyword evidence="4" id="KW-0012">Acyltransferase</keyword>
<feature type="chain" id="PRO_5016379014" evidence="2">
    <location>
        <begin position="26"/>
        <end position="1386"/>
    </location>
</feature>
<feature type="compositionally biased region" description="Pro residues" evidence="1">
    <location>
        <begin position="413"/>
        <end position="423"/>
    </location>
</feature>
<proteinExistence type="predicted"/>
<accession>A0A317QBG1</accession>
<feature type="domain" description="DUF6701" evidence="3">
    <location>
        <begin position="781"/>
        <end position="1384"/>
    </location>
</feature>
<dbReference type="RefSeq" id="WP_110076002.1">
    <property type="nucleotide sequence ID" value="NZ_QGTT01000007.1"/>
</dbReference>
<keyword evidence="5" id="KW-1185">Reference proteome</keyword>
<evidence type="ECO:0000256" key="1">
    <source>
        <dbReference type="SAM" id="MobiDB-lite"/>
    </source>
</evidence>
<dbReference type="Proteomes" id="UP000246964">
    <property type="component" value="Unassembled WGS sequence"/>
</dbReference>